<evidence type="ECO:0000313" key="1">
    <source>
        <dbReference type="EMBL" id="MBQ0936457.1"/>
    </source>
</evidence>
<proteinExistence type="predicted"/>
<reference evidence="1 2" key="1">
    <citation type="submission" date="2021-04" db="EMBL/GenBank/DDBJ databases">
        <title>The genome sequence of type strain Ideonella paludis KCTC 32238.</title>
        <authorList>
            <person name="Liu Y."/>
        </authorList>
    </citation>
    <scope>NUCLEOTIDE SEQUENCE [LARGE SCALE GENOMIC DNA]</scope>
    <source>
        <strain evidence="1 2">KCTC 32238</strain>
    </source>
</reference>
<accession>A0ABS5DZ81</accession>
<organism evidence="1 2">
    <name type="scientific">Ideonella paludis</name>
    <dbReference type="NCBI Taxonomy" id="1233411"/>
    <lineage>
        <taxon>Bacteria</taxon>
        <taxon>Pseudomonadati</taxon>
        <taxon>Pseudomonadota</taxon>
        <taxon>Betaproteobacteria</taxon>
        <taxon>Burkholderiales</taxon>
        <taxon>Sphaerotilaceae</taxon>
        <taxon>Ideonella</taxon>
    </lineage>
</organism>
<gene>
    <name evidence="1" type="ORF">KAK11_14035</name>
</gene>
<dbReference type="Proteomes" id="UP000672097">
    <property type="component" value="Unassembled WGS sequence"/>
</dbReference>
<dbReference type="RefSeq" id="WP_210809811.1">
    <property type="nucleotide sequence ID" value="NZ_JAGQDG010000005.1"/>
</dbReference>
<name>A0ABS5DZ81_9BURK</name>
<keyword evidence="2" id="KW-1185">Reference proteome</keyword>
<comment type="caution">
    <text evidence="1">The sequence shown here is derived from an EMBL/GenBank/DDBJ whole genome shotgun (WGS) entry which is preliminary data.</text>
</comment>
<sequence length="170" mass="18897">MLRTTQRNSTTLASVQTRFEGILHSFFVEPVSPQESYPNFGFGRMHEVVLLEFLAELKASYILPELGALNLEAAKHFSLQQRFEFEGALIQLLLGGTATRDVVSGVGDARETAQALLQEIVGAEPASLLAYRLDDEAWSELSSGNTLEASFCVYVPEPKLWWILVLADDY</sequence>
<evidence type="ECO:0000313" key="2">
    <source>
        <dbReference type="Proteomes" id="UP000672097"/>
    </source>
</evidence>
<protein>
    <submittedName>
        <fullName evidence="1">Uncharacterized protein</fullName>
    </submittedName>
</protein>
<dbReference type="EMBL" id="JAGQDG010000005">
    <property type="protein sequence ID" value="MBQ0936457.1"/>
    <property type="molecule type" value="Genomic_DNA"/>
</dbReference>